<keyword evidence="3" id="KW-0720">Serine protease</keyword>
<evidence type="ECO:0000256" key="4">
    <source>
        <dbReference type="SAM" id="SignalP"/>
    </source>
</evidence>
<dbReference type="SMART" id="SM00228">
    <property type="entry name" value="PDZ"/>
    <property type="match status" value="1"/>
</dbReference>
<dbReference type="OrthoDB" id="183161at2"/>
<evidence type="ECO:0000256" key="1">
    <source>
        <dbReference type="ARBA" id="ARBA00022670"/>
    </source>
</evidence>
<dbReference type="RefSeq" id="WP_113960677.1">
    <property type="nucleotide sequence ID" value="NZ_QNRR01000009.1"/>
</dbReference>
<dbReference type="InterPro" id="IPR001478">
    <property type="entry name" value="PDZ"/>
</dbReference>
<dbReference type="Pfam" id="PF17815">
    <property type="entry name" value="PDZ_3"/>
    <property type="match status" value="1"/>
</dbReference>
<name>A0A366HBS1_9BACT</name>
<feature type="chain" id="PRO_5016686612" evidence="4">
    <location>
        <begin position="23"/>
        <end position="524"/>
    </location>
</feature>
<dbReference type="Gene3D" id="2.30.42.10">
    <property type="match status" value="1"/>
</dbReference>
<dbReference type="SUPFAM" id="SSF50156">
    <property type="entry name" value="PDZ domain-like"/>
    <property type="match status" value="1"/>
</dbReference>
<evidence type="ECO:0000313" key="7">
    <source>
        <dbReference type="Proteomes" id="UP000253426"/>
    </source>
</evidence>
<evidence type="ECO:0000259" key="5">
    <source>
        <dbReference type="PROSITE" id="PS50106"/>
    </source>
</evidence>
<dbReference type="Pfam" id="PF13180">
    <property type="entry name" value="PDZ_2"/>
    <property type="match status" value="1"/>
</dbReference>
<dbReference type="InterPro" id="IPR041517">
    <property type="entry name" value="DEGP_PDZ"/>
</dbReference>
<feature type="signal peptide" evidence="4">
    <location>
        <begin position="1"/>
        <end position="22"/>
    </location>
</feature>
<dbReference type="InterPro" id="IPR036034">
    <property type="entry name" value="PDZ_sf"/>
</dbReference>
<dbReference type="GO" id="GO:0004252">
    <property type="term" value="F:serine-type endopeptidase activity"/>
    <property type="evidence" value="ECO:0007669"/>
    <property type="project" value="InterPro"/>
</dbReference>
<evidence type="ECO:0000313" key="6">
    <source>
        <dbReference type="EMBL" id="RBP39793.1"/>
    </source>
</evidence>
<proteinExistence type="predicted"/>
<accession>A0A366HBS1</accession>
<evidence type="ECO:0000256" key="2">
    <source>
        <dbReference type="ARBA" id="ARBA00022801"/>
    </source>
</evidence>
<organism evidence="6 7">
    <name type="scientific">Roseimicrobium gellanilyticum</name>
    <dbReference type="NCBI Taxonomy" id="748857"/>
    <lineage>
        <taxon>Bacteria</taxon>
        <taxon>Pseudomonadati</taxon>
        <taxon>Verrucomicrobiota</taxon>
        <taxon>Verrucomicrobiia</taxon>
        <taxon>Verrucomicrobiales</taxon>
        <taxon>Verrucomicrobiaceae</taxon>
        <taxon>Roseimicrobium</taxon>
    </lineage>
</organism>
<dbReference type="PRINTS" id="PR00834">
    <property type="entry name" value="PROTEASES2C"/>
</dbReference>
<dbReference type="PANTHER" id="PTHR45980">
    <property type="match status" value="1"/>
</dbReference>
<dbReference type="PROSITE" id="PS50106">
    <property type="entry name" value="PDZ"/>
    <property type="match status" value="1"/>
</dbReference>
<keyword evidence="2" id="KW-0378">Hydrolase</keyword>
<dbReference type="Proteomes" id="UP000253426">
    <property type="component" value="Unassembled WGS sequence"/>
</dbReference>
<keyword evidence="4" id="KW-0732">Signal</keyword>
<gene>
    <name evidence="6" type="ORF">DES53_109221</name>
</gene>
<protein>
    <submittedName>
        <fullName evidence="6">S1-C subfamily serine protease</fullName>
    </submittedName>
</protein>
<evidence type="ECO:0000256" key="3">
    <source>
        <dbReference type="ARBA" id="ARBA00022825"/>
    </source>
</evidence>
<dbReference type="InterPro" id="IPR001940">
    <property type="entry name" value="Peptidase_S1C"/>
</dbReference>
<dbReference type="PANTHER" id="PTHR45980:SF9">
    <property type="entry name" value="PROTEASE DO-LIKE 10, MITOCHONDRIAL-RELATED"/>
    <property type="match status" value="1"/>
</dbReference>
<keyword evidence="1 6" id="KW-0645">Protease</keyword>
<dbReference type="GO" id="GO:0006508">
    <property type="term" value="P:proteolysis"/>
    <property type="evidence" value="ECO:0007669"/>
    <property type="project" value="UniProtKB-KW"/>
</dbReference>
<dbReference type="EMBL" id="QNRR01000009">
    <property type="protein sequence ID" value="RBP39793.1"/>
    <property type="molecule type" value="Genomic_DNA"/>
</dbReference>
<dbReference type="InterPro" id="IPR046449">
    <property type="entry name" value="DEGP_PDZ_sf"/>
</dbReference>
<feature type="domain" description="PDZ" evidence="5">
    <location>
        <begin position="265"/>
        <end position="357"/>
    </location>
</feature>
<comment type="caution">
    <text evidence="6">The sequence shown here is derived from an EMBL/GenBank/DDBJ whole genome shotgun (WGS) entry which is preliminary data.</text>
</comment>
<sequence>MLMNPFRLSIAALLMLAAPVFAQTQNRPQQGRGGEKSAVSDEPVAVVPVPIVEAAGKNTSLLRVNVTYQAWNFRVPWQKTSPGTRRGLGVLMEKNQILVTAQIVADATYIELEQADTGQKLSAKVKAVDYDANLAVLEPATAAKEFFSALKAISIEPSARIGDKLQVWQLGRVGDLIATDLEINKVLTSRYVLDTSHFLVYETIGIIRSEANSFTLPVVKNGKLAGLLLRYNSRDQTATVLPGPIIAHFLKDIASGDYKGFPSLGVEFQQTLDEQFREYLGMGKEQQGVYISEVAKGGSAESLGLKKGDILTELNGFKIDARGDYKDPVFGPLNMSHIVRGNSYVGDKVSLKVLREGKEQALSGKLTRKDPKDFVVWPYLFDRGANFLVMGGLVFQELSIPYLQSFGENWETNGPLRLVHIASHADEYEKMGKKKIIFLSGALPTRSTQGYGRIGGSIVNKVNGKVINDLSDLDKAFQEPQNLLHTVELEDFPKLIYLDAITAESDNLKLMDVPYRVGMLKRIE</sequence>
<keyword evidence="7" id="KW-1185">Reference proteome</keyword>
<reference evidence="6 7" key="1">
    <citation type="submission" date="2018-06" db="EMBL/GenBank/DDBJ databases">
        <title>Genomic Encyclopedia of Type Strains, Phase IV (KMG-IV): sequencing the most valuable type-strain genomes for metagenomic binning, comparative biology and taxonomic classification.</title>
        <authorList>
            <person name="Goeker M."/>
        </authorList>
    </citation>
    <scope>NUCLEOTIDE SEQUENCE [LARGE SCALE GENOMIC DNA]</scope>
    <source>
        <strain evidence="6 7">DSM 25532</strain>
    </source>
</reference>
<dbReference type="AlphaFoldDB" id="A0A366HBS1"/>
<dbReference type="Gene3D" id="3.20.190.20">
    <property type="match status" value="1"/>
</dbReference>